<dbReference type="Proteomes" id="UP000078595">
    <property type="component" value="Chromosome 8"/>
</dbReference>
<dbReference type="EMBL" id="KI894038">
    <property type="protein sequence ID" value="OBR81246.1"/>
    <property type="molecule type" value="Genomic_DNA"/>
</dbReference>
<feature type="chain" id="PRO_5008341841" evidence="1">
    <location>
        <begin position="17"/>
        <end position="104"/>
    </location>
</feature>
<reference evidence="3" key="3">
    <citation type="submission" date="2024-02" db="EMBL/GenBank/DDBJ databases">
        <title>Comparative genomics of Cryptococcus and Kwoniella reveals pathogenesis evolution and contrasting modes of karyotype evolution via chromosome fusion or intercentromeric recombination.</title>
        <authorList>
            <person name="Coelho M.A."/>
            <person name="David-Palma M."/>
            <person name="Shea T."/>
            <person name="Bowers K."/>
            <person name="McGinley-Smith S."/>
            <person name="Mohammad A.W."/>
            <person name="Gnirke A."/>
            <person name="Yurkov A.M."/>
            <person name="Nowrousian M."/>
            <person name="Sun S."/>
            <person name="Cuomo C.A."/>
            <person name="Heitman J."/>
        </authorList>
    </citation>
    <scope>NUCLEOTIDE SEQUENCE</scope>
    <source>
        <strain evidence="3">CBS 10117</strain>
    </source>
</reference>
<organism evidence="2">
    <name type="scientific">Kwoniella dejecticola CBS 10117</name>
    <dbReference type="NCBI Taxonomy" id="1296121"/>
    <lineage>
        <taxon>Eukaryota</taxon>
        <taxon>Fungi</taxon>
        <taxon>Dikarya</taxon>
        <taxon>Basidiomycota</taxon>
        <taxon>Agaricomycotina</taxon>
        <taxon>Tremellomycetes</taxon>
        <taxon>Tremellales</taxon>
        <taxon>Cryptococcaceae</taxon>
        <taxon>Kwoniella</taxon>
    </lineage>
</organism>
<feature type="signal peptide" evidence="1">
    <location>
        <begin position="1"/>
        <end position="16"/>
    </location>
</feature>
<dbReference type="GeneID" id="28972330"/>
<evidence type="ECO:0000256" key="1">
    <source>
        <dbReference type="SAM" id="SignalP"/>
    </source>
</evidence>
<accession>A0A1A5ZTV8</accession>
<reference evidence="2" key="1">
    <citation type="submission" date="2013-07" db="EMBL/GenBank/DDBJ databases">
        <title>The Genome Sequence of Cryptococcus dejecticola CBS10117.</title>
        <authorList>
            <consortium name="The Broad Institute Genome Sequencing Platform"/>
            <person name="Cuomo C."/>
            <person name="Litvintseva A."/>
            <person name="Chen Y."/>
            <person name="Heitman J."/>
            <person name="Sun S."/>
            <person name="Springer D."/>
            <person name="Dromer F."/>
            <person name="Young S.K."/>
            <person name="Zeng Q."/>
            <person name="Gargeya S."/>
            <person name="Fitzgerald M."/>
            <person name="Abouelleil A."/>
            <person name="Alvarado L."/>
            <person name="Berlin A.M."/>
            <person name="Chapman S.B."/>
            <person name="Dewar J."/>
            <person name="Goldberg J."/>
            <person name="Griggs A."/>
            <person name="Gujja S."/>
            <person name="Hansen M."/>
            <person name="Howarth C."/>
            <person name="Imamovic A."/>
            <person name="Larimer J."/>
            <person name="McCowan C."/>
            <person name="Murphy C."/>
            <person name="Pearson M."/>
            <person name="Priest M."/>
            <person name="Roberts A."/>
            <person name="Saif S."/>
            <person name="Shea T."/>
            <person name="Sykes S."/>
            <person name="Wortman J."/>
            <person name="Nusbaum C."/>
            <person name="Birren B."/>
        </authorList>
    </citation>
    <scope>NUCLEOTIDE SEQUENCE [LARGE SCALE GENOMIC DNA]</scope>
    <source>
        <strain evidence="2">CBS 10117</strain>
    </source>
</reference>
<dbReference type="KEGG" id="kdj:28972330"/>
<reference evidence="3" key="2">
    <citation type="submission" date="2013-07" db="EMBL/GenBank/DDBJ databases">
        <authorList>
            <consortium name="The Broad Institute Genome Sequencing Platform"/>
            <person name="Cuomo C."/>
            <person name="Litvintseva A."/>
            <person name="Chen Y."/>
            <person name="Heitman J."/>
            <person name="Sun S."/>
            <person name="Springer D."/>
            <person name="Dromer F."/>
            <person name="Young S.K."/>
            <person name="Zeng Q."/>
            <person name="Gargeya S."/>
            <person name="Fitzgerald M."/>
            <person name="Abouelleil A."/>
            <person name="Alvarado L."/>
            <person name="Berlin A.M."/>
            <person name="Chapman S.B."/>
            <person name="Dewar J."/>
            <person name="Goldberg J."/>
            <person name="Griggs A."/>
            <person name="Gujja S."/>
            <person name="Hansen M."/>
            <person name="Howarth C."/>
            <person name="Imamovic A."/>
            <person name="Larimer J."/>
            <person name="McCowan C."/>
            <person name="Murphy C."/>
            <person name="Pearson M."/>
            <person name="Priest M."/>
            <person name="Roberts A."/>
            <person name="Saif S."/>
            <person name="Shea T."/>
            <person name="Sykes S."/>
            <person name="Wortman J."/>
            <person name="Nusbaum C."/>
            <person name="Birren B."/>
        </authorList>
    </citation>
    <scope>NUCLEOTIDE SEQUENCE</scope>
    <source>
        <strain evidence="3">CBS 10117</strain>
    </source>
</reference>
<sequence>MTSMLMLILACPTVLAVAGPTAIVPHTSATSGMPMQTGIQELSDRRLLSDLNSIWGDATSEIASVFGEGTSIVGSVWSDAHTVYSEVTASAASLKAEQTASTSS</sequence>
<proteinExistence type="predicted"/>
<name>A0A1A5ZTV8_9TREE</name>
<keyword evidence="1" id="KW-0732">Signal</keyword>
<evidence type="ECO:0000313" key="3">
    <source>
        <dbReference type="EMBL" id="WWC64119.1"/>
    </source>
</evidence>
<gene>
    <name evidence="2" type="ORF">I303_08631</name>
    <name evidence="3" type="ORF">I303_106727</name>
</gene>
<keyword evidence="4" id="KW-1185">Reference proteome</keyword>
<dbReference type="VEuPathDB" id="FungiDB:I303_08631"/>
<dbReference type="AlphaFoldDB" id="A0A1A5ZTV8"/>
<evidence type="ECO:0000313" key="2">
    <source>
        <dbReference type="EMBL" id="OBR81246.1"/>
    </source>
</evidence>
<dbReference type="RefSeq" id="XP_018259088.1">
    <property type="nucleotide sequence ID" value="XM_018411887.1"/>
</dbReference>
<dbReference type="EMBL" id="CP144537">
    <property type="protein sequence ID" value="WWC64119.1"/>
    <property type="molecule type" value="Genomic_DNA"/>
</dbReference>
<protein>
    <submittedName>
        <fullName evidence="2">Uncharacterized protein</fullName>
    </submittedName>
</protein>
<evidence type="ECO:0000313" key="4">
    <source>
        <dbReference type="Proteomes" id="UP000078595"/>
    </source>
</evidence>